<proteinExistence type="predicted"/>
<dbReference type="InterPro" id="IPR052973">
    <property type="entry name" value="Fungal_sec-metab_reg_TF"/>
</dbReference>
<evidence type="ECO:0000313" key="1">
    <source>
        <dbReference type="EMBL" id="KAF2254508.1"/>
    </source>
</evidence>
<evidence type="ECO:0000313" key="2">
    <source>
        <dbReference type="Proteomes" id="UP000800094"/>
    </source>
</evidence>
<reference evidence="1" key="1">
    <citation type="journal article" date="2020" name="Stud. Mycol.">
        <title>101 Dothideomycetes genomes: a test case for predicting lifestyles and emergence of pathogens.</title>
        <authorList>
            <person name="Haridas S."/>
            <person name="Albert R."/>
            <person name="Binder M."/>
            <person name="Bloem J."/>
            <person name="Labutti K."/>
            <person name="Salamov A."/>
            <person name="Andreopoulos B."/>
            <person name="Baker S."/>
            <person name="Barry K."/>
            <person name="Bills G."/>
            <person name="Bluhm B."/>
            <person name="Cannon C."/>
            <person name="Castanera R."/>
            <person name="Culley D."/>
            <person name="Daum C."/>
            <person name="Ezra D."/>
            <person name="Gonzalez J."/>
            <person name="Henrissat B."/>
            <person name="Kuo A."/>
            <person name="Liang C."/>
            <person name="Lipzen A."/>
            <person name="Lutzoni F."/>
            <person name="Magnuson J."/>
            <person name="Mondo S."/>
            <person name="Nolan M."/>
            <person name="Ohm R."/>
            <person name="Pangilinan J."/>
            <person name="Park H.-J."/>
            <person name="Ramirez L."/>
            <person name="Alfaro M."/>
            <person name="Sun H."/>
            <person name="Tritt A."/>
            <person name="Yoshinaga Y."/>
            <person name="Zwiers L.-H."/>
            <person name="Turgeon B."/>
            <person name="Goodwin S."/>
            <person name="Spatafora J."/>
            <person name="Crous P."/>
            <person name="Grigoriev I."/>
        </authorList>
    </citation>
    <scope>NUCLEOTIDE SEQUENCE</scope>
    <source>
        <strain evidence="1">CBS 122368</strain>
    </source>
</reference>
<dbReference type="GeneID" id="54573129"/>
<accession>A0A6A6IW51</accession>
<dbReference type="Proteomes" id="UP000800094">
    <property type="component" value="Unassembled WGS sequence"/>
</dbReference>
<organism evidence="1 2">
    <name type="scientific">Trematosphaeria pertusa</name>
    <dbReference type="NCBI Taxonomy" id="390896"/>
    <lineage>
        <taxon>Eukaryota</taxon>
        <taxon>Fungi</taxon>
        <taxon>Dikarya</taxon>
        <taxon>Ascomycota</taxon>
        <taxon>Pezizomycotina</taxon>
        <taxon>Dothideomycetes</taxon>
        <taxon>Pleosporomycetidae</taxon>
        <taxon>Pleosporales</taxon>
        <taxon>Massarineae</taxon>
        <taxon>Trematosphaeriaceae</taxon>
        <taxon>Trematosphaeria</taxon>
    </lineage>
</organism>
<protein>
    <recommendedName>
        <fullName evidence="3">Zn(2)-C6 fungal-type domain-containing protein</fullName>
    </recommendedName>
</protein>
<keyword evidence="2" id="KW-1185">Reference proteome</keyword>
<dbReference type="OrthoDB" id="272271at2759"/>
<gene>
    <name evidence="1" type="ORF">BU26DRAFT_139628</name>
</gene>
<dbReference type="PANTHER" id="PTHR35392">
    <property type="entry name" value="ZN(II)2CYS6 TRANSCRIPTION FACTOR (EUROFUNG)-RELATED-RELATED"/>
    <property type="match status" value="1"/>
</dbReference>
<dbReference type="PANTHER" id="PTHR35392:SF3">
    <property type="entry name" value="ZN(2)-C6 FUNGAL-TYPE DOMAIN-CONTAINING PROTEIN"/>
    <property type="match status" value="1"/>
</dbReference>
<name>A0A6A6IW51_9PLEO</name>
<sequence length="457" mass="53208">MVRILQQRTPYSMIQAALPQALRVQAGVCKPAVRTKRTSFNTASIRAETSLTRTLNSCVRCRFVRNRCSPNPHDLDGPCLTCMRTVPKMARLPCLRYKITESNLYRTAFQHFEFFRLHLMVGPTYGDFYIKRQWTQSETKVLEFAQDSNIVLKLRVREFMPTAEELLSDDTRGNKMYGIPWAIADPDEATRAVNLYIDRCVEAYLNTILDDSNHLVWDVFHWAMRLSVFPEPNKLLSNVIRLWVACRFLEGRWRCSGGDTLGAEGLSHRYGRNPIVQVPPFINYQMAAVFTERILQPLRITVLKRLQDVILANKASNWFVISLSVFILLHNCELQCRFHRAFAKRRGFPVRFVEMPIIRAIHSSAKTILAHFHYICKGQRPFSPDSNWDSPEMKRMAQLDDEQIRFLKQYQNLVRQKAAVMQAVSLTHDYEEGYWFIAQIFDPDWVPRQTNEHSLPA</sequence>
<evidence type="ECO:0008006" key="3">
    <source>
        <dbReference type="Google" id="ProtNLM"/>
    </source>
</evidence>
<dbReference type="EMBL" id="ML987190">
    <property type="protein sequence ID" value="KAF2254508.1"/>
    <property type="molecule type" value="Genomic_DNA"/>
</dbReference>
<dbReference type="AlphaFoldDB" id="A0A6A6IW51"/>
<dbReference type="RefSeq" id="XP_033689512.1">
    <property type="nucleotide sequence ID" value="XM_033819799.1"/>
</dbReference>